<dbReference type="GO" id="GO:0035999">
    <property type="term" value="P:tetrahydrofolate interconversion"/>
    <property type="evidence" value="ECO:0007669"/>
    <property type="project" value="UniProtKB-UniRule"/>
</dbReference>
<dbReference type="HAMAP" id="MF_01543">
    <property type="entry name" value="FTHFS"/>
    <property type="match status" value="1"/>
</dbReference>
<dbReference type="UniPathway" id="UPA00193"/>
<evidence type="ECO:0000256" key="2">
    <source>
        <dbReference type="ARBA" id="ARBA00022563"/>
    </source>
</evidence>
<dbReference type="PROSITE" id="PS00722">
    <property type="entry name" value="FTHFS_2"/>
    <property type="match status" value="1"/>
</dbReference>
<feature type="binding site" evidence="8">
    <location>
        <begin position="67"/>
        <end position="74"/>
    </location>
    <ligand>
        <name>ATP</name>
        <dbReference type="ChEBI" id="CHEBI:30616"/>
    </ligand>
</feature>
<gene>
    <name evidence="8" type="primary">fhs</name>
    <name evidence="9" type="ORF">F3W81_10325</name>
</gene>
<dbReference type="InterPro" id="IPR000559">
    <property type="entry name" value="Formate_THF_ligase"/>
</dbReference>
<dbReference type="CDD" id="cd00477">
    <property type="entry name" value="FTHFS"/>
    <property type="match status" value="1"/>
</dbReference>
<sequence length="558" mass="59990">MTHLTDIEIARAARKQKIQAIGARLDIPEEALLPYGHDKAKVAQSFIEGLRDRPDGKLILVTAITPTPAGEGKTTTTVGLGDGLNRIGKRAAICIREASLGPCFGLKGGAAGGGYAQVIPMEDMNLHFTGDFHAITSAHNLLSAMIDNHIHWGNELQIDQRRVVWRRVMDMNDRALRDIVTSLGGPANGFPRQTGFDITVASEVMAILCLAEDLADLQRRLGEIIVAYTREKEPIRARDLKADGAMTVLLRDAMQPNLVQTLENNPAFVHGGPFANIAHGCNSVISTRLALKLADYVVTEAGFGADLGAEKFMDIKCRKAGLSPDAVVLVATVRSLKMNGGVAKENLGAENPQAVQAGCANLTRHLENLRGFGVPVVVAINRFAGDTEAELEMLRKTVEAEDAEVFLCNHWAEGSAGIEALAHRVAELADSGEAAFQLLYPDTMPLFEKIETVARKIYRADGVDADPRIRAQLAEWEAQGFGDLPVCVAKTQYSFSADPSQRGAVTGHRIPVREVRLSAGAGFIVVICGEIMTMPGLPRTPAAEGIGLNADNQVEGLF</sequence>
<name>A0A7L9WLA1_9RHOB</name>
<dbReference type="AlphaFoldDB" id="A0A7L9WLA1"/>
<organism evidence="9 10">
    <name type="scientific">Pseudooceanicola spongiae</name>
    <dbReference type="NCBI Taxonomy" id="2613965"/>
    <lineage>
        <taxon>Bacteria</taxon>
        <taxon>Pseudomonadati</taxon>
        <taxon>Pseudomonadota</taxon>
        <taxon>Alphaproteobacteria</taxon>
        <taxon>Rhodobacterales</taxon>
        <taxon>Paracoccaceae</taxon>
        <taxon>Pseudooceanicola</taxon>
    </lineage>
</organism>
<dbReference type="KEGG" id="pshq:F3W81_10325"/>
<accession>A0A7L9WLA1</accession>
<evidence type="ECO:0000256" key="6">
    <source>
        <dbReference type="ARBA" id="ARBA00049033"/>
    </source>
</evidence>
<dbReference type="FunFam" id="3.10.410.10:FF:000001">
    <property type="entry name" value="Putative formate--tetrahydrofolate ligase"/>
    <property type="match status" value="1"/>
</dbReference>
<dbReference type="Gene3D" id="3.10.410.10">
    <property type="entry name" value="Formyltetrahydrofolate synthetase, domain 3"/>
    <property type="match status" value="1"/>
</dbReference>
<dbReference type="EMBL" id="CP045201">
    <property type="protein sequence ID" value="QOL81171.1"/>
    <property type="molecule type" value="Genomic_DNA"/>
</dbReference>
<dbReference type="FunFam" id="3.30.1510.10:FF:000001">
    <property type="entry name" value="Formate--tetrahydrofolate ligase"/>
    <property type="match status" value="1"/>
</dbReference>
<dbReference type="NCBIfam" id="NF010030">
    <property type="entry name" value="PRK13505.1"/>
    <property type="match status" value="1"/>
</dbReference>
<keyword evidence="5 8" id="KW-0067">ATP-binding</keyword>
<dbReference type="Pfam" id="PF01268">
    <property type="entry name" value="FTHFS"/>
    <property type="match status" value="1"/>
</dbReference>
<dbReference type="PROSITE" id="PS00721">
    <property type="entry name" value="FTHFS_1"/>
    <property type="match status" value="1"/>
</dbReference>
<dbReference type="GO" id="GO:0004329">
    <property type="term" value="F:formate-tetrahydrofolate ligase activity"/>
    <property type="evidence" value="ECO:0007669"/>
    <property type="project" value="UniProtKB-UniRule"/>
</dbReference>
<protein>
    <recommendedName>
        <fullName evidence="8">Formate--tetrahydrofolate ligase</fullName>
        <ecNumber evidence="8">6.3.4.3</ecNumber>
    </recommendedName>
    <alternativeName>
        <fullName evidence="8">Formyltetrahydrofolate synthetase</fullName>
        <shortName evidence="8">FHS</shortName>
        <shortName evidence="8">FTHFS</shortName>
    </alternativeName>
</protein>
<evidence type="ECO:0000256" key="3">
    <source>
        <dbReference type="ARBA" id="ARBA00022598"/>
    </source>
</evidence>
<evidence type="ECO:0000256" key="8">
    <source>
        <dbReference type="HAMAP-Rule" id="MF_01543"/>
    </source>
</evidence>
<keyword evidence="3 8" id="KW-0436">Ligase</keyword>
<dbReference type="RefSeq" id="WP_193079091.1">
    <property type="nucleotide sequence ID" value="NZ_CP045201.1"/>
</dbReference>
<evidence type="ECO:0000256" key="5">
    <source>
        <dbReference type="ARBA" id="ARBA00022840"/>
    </source>
</evidence>
<dbReference type="Proteomes" id="UP000594118">
    <property type="component" value="Chromosome"/>
</dbReference>
<dbReference type="InterPro" id="IPR027417">
    <property type="entry name" value="P-loop_NTPase"/>
</dbReference>
<dbReference type="Gene3D" id="3.40.50.300">
    <property type="entry name" value="P-loop containing nucleotide triphosphate hydrolases"/>
    <property type="match status" value="1"/>
</dbReference>
<comment type="pathway">
    <text evidence="1 8">One-carbon metabolism; tetrahydrofolate interconversion.</text>
</comment>
<evidence type="ECO:0000313" key="10">
    <source>
        <dbReference type="Proteomes" id="UP000594118"/>
    </source>
</evidence>
<dbReference type="Gene3D" id="3.30.1510.10">
    <property type="entry name" value="Domain 2, N(10)-formyltetrahydrofolate synthetase"/>
    <property type="match status" value="1"/>
</dbReference>
<comment type="catalytic activity">
    <reaction evidence="6 8">
        <text>(6S)-5,6,7,8-tetrahydrofolate + formate + ATP = (6R)-10-formyltetrahydrofolate + ADP + phosphate</text>
        <dbReference type="Rhea" id="RHEA:20221"/>
        <dbReference type="ChEBI" id="CHEBI:15740"/>
        <dbReference type="ChEBI" id="CHEBI:30616"/>
        <dbReference type="ChEBI" id="CHEBI:43474"/>
        <dbReference type="ChEBI" id="CHEBI:57453"/>
        <dbReference type="ChEBI" id="CHEBI:195366"/>
        <dbReference type="ChEBI" id="CHEBI:456216"/>
        <dbReference type="EC" id="6.3.4.3"/>
    </reaction>
</comment>
<keyword evidence="10" id="KW-1185">Reference proteome</keyword>
<evidence type="ECO:0000256" key="4">
    <source>
        <dbReference type="ARBA" id="ARBA00022741"/>
    </source>
</evidence>
<dbReference type="InterPro" id="IPR020628">
    <property type="entry name" value="Formate_THF_ligase_CS"/>
</dbReference>
<dbReference type="SUPFAM" id="SSF52540">
    <property type="entry name" value="P-loop containing nucleoside triphosphate hydrolases"/>
    <property type="match status" value="1"/>
</dbReference>
<keyword evidence="2 8" id="KW-0554">One-carbon metabolism</keyword>
<proteinExistence type="inferred from homology"/>
<comment type="similarity">
    <text evidence="7 8">Belongs to the formate--tetrahydrofolate ligase family.</text>
</comment>
<keyword evidence="4 8" id="KW-0547">Nucleotide-binding</keyword>
<evidence type="ECO:0000313" key="9">
    <source>
        <dbReference type="EMBL" id="QOL81171.1"/>
    </source>
</evidence>
<dbReference type="EC" id="6.3.4.3" evidence="8"/>
<reference evidence="9 10" key="1">
    <citation type="submission" date="2019-10" db="EMBL/GenBank/DDBJ databases">
        <title>Pseudopuniceibacterium sp. HQ09 islated from Antarctica.</title>
        <authorList>
            <person name="Liao L."/>
            <person name="Su S."/>
            <person name="Chen B."/>
            <person name="Yu Y."/>
        </authorList>
    </citation>
    <scope>NUCLEOTIDE SEQUENCE [LARGE SCALE GENOMIC DNA]</scope>
    <source>
        <strain evidence="9 10">HQ09</strain>
    </source>
</reference>
<evidence type="ECO:0000256" key="1">
    <source>
        <dbReference type="ARBA" id="ARBA00004777"/>
    </source>
</evidence>
<evidence type="ECO:0000256" key="7">
    <source>
        <dbReference type="ARBA" id="ARBA00061363"/>
    </source>
</evidence>
<dbReference type="GO" id="GO:0005524">
    <property type="term" value="F:ATP binding"/>
    <property type="evidence" value="ECO:0007669"/>
    <property type="project" value="UniProtKB-UniRule"/>
</dbReference>